<dbReference type="PANTHER" id="PTHR10073:SF12">
    <property type="entry name" value="DNA MISMATCH REPAIR PROTEIN MLH1"/>
    <property type="match status" value="1"/>
</dbReference>
<evidence type="ECO:0000256" key="1">
    <source>
        <dbReference type="ARBA" id="ARBA00006082"/>
    </source>
</evidence>
<dbReference type="Proteomes" id="UP000324159">
    <property type="component" value="Unassembled WGS sequence"/>
</dbReference>
<dbReference type="Gene3D" id="3.30.565.10">
    <property type="entry name" value="Histidine kinase-like ATPase, C-terminal domain"/>
    <property type="match status" value="1"/>
</dbReference>
<dbReference type="Pfam" id="PF01119">
    <property type="entry name" value="DNA_mis_repair"/>
    <property type="match status" value="1"/>
</dbReference>
<dbReference type="InterPro" id="IPR038973">
    <property type="entry name" value="MutL/Mlh/Pms-like"/>
</dbReference>
<dbReference type="GO" id="GO:0006298">
    <property type="term" value="P:mismatch repair"/>
    <property type="evidence" value="ECO:0007669"/>
    <property type="project" value="UniProtKB-UniRule"/>
</dbReference>
<dbReference type="Gene3D" id="3.30.1540.20">
    <property type="entry name" value="MutL, C-terminal domain, dimerisation subdomain"/>
    <property type="match status" value="1"/>
</dbReference>
<dbReference type="InterPro" id="IPR037198">
    <property type="entry name" value="MutL_C_sf"/>
</dbReference>
<dbReference type="InterPro" id="IPR042120">
    <property type="entry name" value="MutL_C_dimsub"/>
</dbReference>
<dbReference type="NCBIfam" id="TIGR00585">
    <property type="entry name" value="mutl"/>
    <property type="match status" value="1"/>
</dbReference>
<dbReference type="InterPro" id="IPR014762">
    <property type="entry name" value="DNA_mismatch_repair_CS"/>
</dbReference>
<feature type="region of interest" description="Disordered" evidence="6">
    <location>
        <begin position="336"/>
        <end position="361"/>
    </location>
</feature>
<keyword evidence="3 5" id="KW-0227">DNA damage</keyword>
<dbReference type="SUPFAM" id="SSF118116">
    <property type="entry name" value="DNA mismatch repair protein MutL"/>
    <property type="match status" value="1"/>
</dbReference>
<dbReference type="GO" id="GO:0140664">
    <property type="term" value="F:ATP-dependent DNA damage sensor activity"/>
    <property type="evidence" value="ECO:0007669"/>
    <property type="project" value="InterPro"/>
</dbReference>
<dbReference type="InterPro" id="IPR042121">
    <property type="entry name" value="MutL_C_regsub"/>
</dbReference>
<evidence type="ECO:0000256" key="3">
    <source>
        <dbReference type="ARBA" id="ARBA00022763"/>
    </source>
</evidence>
<dbReference type="GO" id="GO:0030983">
    <property type="term" value="F:mismatched DNA binding"/>
    <property type="evidence" value="ECO:0007669"/>
    <property type="project" value="InterPro"/>
</dbReference>
<feature type="compositionally biased region" description="Polar residues" evidence="6">
    <location>
        <begin position="336"/>
        <end position="347"/>
    </location>
</feature>
<comment type="function">
    <text evidence="5">This protein is involved in the repair of mismatches in DNA. It is required for dam-dependent methyl-directed DNA mismatch repair. May act as a 'molecular matchmaker', a protein that promotes the formation of a stable complex between two or more DNA-binding proteins in an ATP-dependent manner without itself being part of a final effector complex.</text>
</comment>
<sequence length="603" mass="67299">MSSQIRILPEHLCNKIAAGEVIERPASVVKELVENSLDAGASEITIEVEKGGRRLIRVIDDGCGMGREDVFLCLERHATSKIASDADLFSLRTLGFRGEALPSIASVSRMTLRSRPADSEAGMELVIEGGDIRRAEACGMAVGTSIEVRDLFFRMPARRKFLRRDETELSHIGDVVTKIALAHPAVQFRLLHQGRKLVDVRRNEDLRSRVTGLLGRSLAGELLAVDCSGAEGRVHGLVGPPQTSRATTGAIYTFVNGRTIRDRVVQHAVMEAYRTLLPKGRYPVVVLFVEIDPAEVDVNVHPTKHEVRFRHQAQVHDFIADAIRKVLGDSSWLLQESPSQNESSPLNPQGPPWRTPAGGEVAERCREGVRESLDRYMQRRTDVAPSVPGCSLIRMPEKEPADNTAEAANGFFSGLRYIGQYHDSYLLCQDGDDLILIDQHAAHERVGYERLRQGWRRGEIERQQLLFPPVMEFSHAEADLVKSHLGHFSELGFELEHFGGNSYVLKAIPQILARDDAETLVRDVVDELGRLGRSSLIDEAVDRVLIRMACHSMVRANQALTPEQVRALMRQLDSIDFNAQCPHGRPVMHRLSLAEVEKFFHRS</sequence>
<dbReference type="Gene3D" id="3.30.230.10">
    <property type="match status" value="1"/>
</dbReference>
<dbReference type="Pfam" id="PF13589">
    <property type="entry name" value="HATPase_c_3"/>
    <property type="match status" value="1"/>
</dbReference>
<dbReference type="OrthoDB" id="9763467at2"/>
<comment type="caution">
    <text evidence="9">The sequence shown here is derived from an EMBL/GenBank/DDBJ whole genome shotgun (WGS) entry which is preliminary data.</text>
</comment>
<reference evidence="9 10" key="1">
    <citation type="submission" date="2019-07" db="EMBL/GenBank/DDBJ databases">
        <title>Genomic Encyclopedia of Type Strains, Phase IV (KMG-IV): sequencing the most valuable type-strain genomes for metagenomic binning, comparative biology and taxonomic classification.</title>
        <authorList>
            <person name="Goeker M."/>
        </authorList>
    </citation>
    <scope>NUCLEOTIDE SEQUENCE [LARGE SCALE GENOMIC DNA]</scope>
    <source>
        <strain evidence="9 10">SS015</strain>
    </source>
</reference>
<dbReference type="HAMAP" id="MF_00149">
    <property type="entry name" value="DNA_mis_repair"/>
    <property type="match status" value="1"/>
</dbReference>
<evidence type="ECO:0000256" key="4">
    <source>
        <dbReference type="ARBA" id="ARBA00023204"/>
    </source>
</evidence>
<feature type="domain" description="MutL C-terminal dimerisation" evidence="7">
    <location>
        <begin position="417"/>
        <end position="560"/>
    </location>
</feature>
<keyword evidence="4 5" id="KW-0234">DNA repair</keyword>
<dbReference type="FunFam" id="3.30.565.10:FF:000003">
    <property type="entry name" value="DNA mismatch repair endonuclease MutL"/>
    <property type="match status" value="1"/>
</dbReference>
<dbReference type="InterPro" id="IPR036890">
    <property type="entry name" value="HATPase_C_sf"/>
</dbReference>
<evidence type="ECO:0000256" key="2">
    <source>
        <dbReference type="ARBA" id="ARBA00021975"/>
    </source>
</evidence>
<dbReference type="RefSeq" id="WP_148894288.1">
    <property type="nucleotide sequence ID" value="NZ_VNIB01000001.1"/>
</dbReference>
<proteinExistence type="inferred from homology"/>
<dbReference type="InterPro" id="IPR020568">
    <property type="entry name" value="Ribosomal_Su5_D2-typ_SF"/>
</dbReference>
<evidence type="ECO:0000259" key="7">
    <source>
        <dbReference type="SMART" id="SM00853"/>
    </source>
</evidence>
<dbReference type="InterPro" id="IPR020667">
    <property type="entry name" value="DNA_mismatch_repair_MutL"/>
</dbReference>
<dbReference type="SUPFAM" id="SSF54211">
    <property type="entry name" value="Ribosomal protein S5 domain 2-like"/>
    <property type="match status" value="1"/>
</dbReference>
<evidence type="ECO:0000259" key="8">
    <source>
        <dbReference type="SMART" id="SM01340"/>
    </source>
</evidence>
<evidence type="ECO:0000313" key="10">
    <source>
        <dbReference type="Proteomes" id="UP000324159"/>
    </source>
</evidence>
<name>A0A5D3WR82_9BACT</name>
<dbReference type="InterPro" id="IPR002099">
    <property type="entry name" value="MutL/Mlh/PMS"/>
</dbReference>
<dbReference type="PANTHER" id="PTHR10073">
    <property type="entry name" value="DNA MISMATCH REPAIR PROTEIN MLH, PMS, MUTL"/>
    <property type="match status" value="1"/>
</dbReference>
<dbReference type="CDD" id="cd00782">
    <property type="entry name" value="MutL_Trans"/>
    <property type="match status" value="1"/>
</dbReference>
<protein>
    <recommendedName>
        <fullName evidence="2 5">DNA mismatch repair protein MutL</fullName>
    </recommendedName>
</protein>
<gene>
    <name evidence="5" type="primary">mutL</name>
    <name evidence="9" type="ORF">EDC39_101259</name>
</gene>
<evidence type="ECO:0000256" key="5">
    <source>
        <dbReference type="HAMAP-Rule" id="MF_00149"/>
    </source>
</evidence>
<dbReference type="CDD" id="cd16926">
    <property type="entry name" value="HATPase_MutL-MLH-PMS-like"/>
    <property type="match status" value="1"/>
</dbReference>
<dbReference type="PROSITE" id="PS00058">
    <property type="entry name" value="DNA_MISMATCH_REPAIR_1"/>
    <property type="match status" value="1"/>
</dbReference>
<dbReference type="AlphaFoldDB" id="A0A5D3WR82"/>
<dbReference type="GO" id="GO:0032300">
    <property type="term" value="C:mismatch repair complex"/>
    <property type="evidence" value="ECO:0007669"/>
    <property type="project" value="InterPro"/>
</dbReference>
<evidence type="ECO:0000313" key="9">
    <source>
        <dbReference type="EMBL" id="TYP00099.1"/>
    </source>
</evidence>
<feature type="domain" description="DNA mismatch repair protein S5" evidence="8">
    <location>
        <begin position="210"/>
        <end position="328"/>
    </location>
</feature>
<keyword evidence="10" id="KW-1185">Reference proteome</keyword>
<dbReference type="Pfam" id="PF08676">
    <property type="entry name" value="MutL_C"/>
    <property type="match status" value="1"/>
</dbReference>
<dbReference type="EMBL" id="VNIB01000001">
    <property type="protein sequence ID" value="TYP00099.1"/>
    <property type="molecule type" value="Genomic_DNA"/>
</dbReference>
<dbReference type="InterPro" id="IPR014721">
    <property type="entry name" value="Ribsml_uS5_D2-typ_fold_subgr"/>
</dbReference>
<dbReference type="InterPro" id="IPR013507">
    <property type="entry name" value="DNA_mismatch_S5_2-like"/>
</dbReference>
<dbReference type="GO" id="GO:0016887">
    <property type="term" value="F:ATP hydrolysis activity"/>
    <property type="evidence" value="ECO:0007669"/>
    <property type="project" value="InterPro"/>
</dbReference>
<dbReference type="InterPro" id="IPR014790">
    <property type="entry name" value="MutL_C"/>
</dbReference>
<dbReference type="Gene3D" id="3.30.1370.100">
    <property type="entry name" value="MutL, C-terminal domain, regulatory subdomain"/>
    <property type="match status" value="1"/>
</dbReference>
<comment type="similarity">
    <text evidence="1 5">Belongs to the DNA mismatch repair MutL/HexB family.</text>
</comment>
<dbReference type="SMART" id="SM01340">
    <property type="entry name" value="DNA_mis_repair"/>
    <property type="match status" value="1"/>
</dbReference>
<accession>A0A5D3WR82</accession>
<dbReference type="SMART" id="SM00853">
    <property type="entry name" value="MutL_C"/>
    <property type="match status" value="1"/>
</dbReference>
<organism evidence="9 10">
    <name type="scientific">Geothermobacter ehrlichii</name>
    <dbReference type="NCBI Taxonomy" id="213224"/>
    <lineage>
        <taxon>Bacteria</taxon>
        <taxon>Pseudomonadati</taxon>
        <taxon>Thermodesulfobacteriota</taxon>
        <taxon>Desulfuromonadia</taxon>
        <taxon>Desulfuromonadales</taxon>
        <taxon>Geothermobacteraceae</taxon>
        <taxon>Geothermobacter</taxon>
    </lineage>
</organism>
<dbReference type="SUPFAM" id="SSF55874">
    <property type="entry name" value="ATPase domain of HSP90 chaperone/DNA topoisomerase II/histidine kinase"/>
    <property type="match status" value="1"/>
</dbReference>
<dbReference type="GO" id="GO:0005524">
    <property type="term" value="F:ATP binding"/>
    <property type="evidence" value="ECO:0007669"/>
    <property type="project" value="InterPro"/>
</dbReference>
<evidence type="ECO:0000256" key="6">
    <source>
        <dbReference type="SAM" id="MobiDB-lite"/>
    </source>
</evidence>